<evidence type="ECO:0000256" key="1">
    <source>
        <dbReference type="SAM" id="Phobius"/>
    </source>
</evidence>
<dbReference type="Proteomes" id="UP000263014">
    <property type="component" value="Unassembled WGS sequence"/>
</dbReference>
<feature type="transmembrane region" description="Helical" evidence="1">
    <location>
        <begin position="330"/>
        <end position="363"/>
    </location>
</feature>
<feature type="transmembrane region" description="Helical" evidence="1">
    <location>
        <begin position="179"/>
        <end position="208"/>
    </location>
</feature>
<dbReference type="RefSeq" id="WP_117632700.1">
    <property type="nucleotide sequence ID" value="NZ_QSON01000012.1"/>
</dbReference>
<dbReference type="AlphaFoldDB" id="A0A374P269"/>
<protein>
    <recommendedName>
        <fullName evidence="4">O-antigen ligase domain-containing protein</fullName>
    </recommendedName>
</protein>
<accession>A0A374P269</accession>
<feature type="transmembrane region" description="Helical" evidence="1">
    <location>
        <begin position="301"/>
        <end position="318"/>
    </location>
</feature>
<keyword evidence="1" id="KW-0812">Transmembrane</keyword>
<feature type="transmembrane region" description="Helical" evidence="1">
    <location>
        <begin position="151"/>
        <end position="170"/>
    </location>
</feature>
<name>A0A374P269_9FIRM</name>
<keyword evidence="1" id="KW-0472">Membrane</keyword>
<feature type="transmembrane region" description="Helical" evidence="1">
    <location>
        <begin position="58"/>
        <end position="75"/>
    </location>
</feature>
<dbReference type="EMBL" id="QSON01000012">
    <property type="protein sequence ID" value="RGI99946.1"/>
    <property type="molecule type" value="Genomic_DNA"/>
</dbReference>
<keyword evidence="1" id="KW-1133">Transmembrane helix</keyword>
<evidence type="ECO:0000313" key="2">
    <source>
        <dbReference type="EMBL" id="RGI99946.1"/>
    </source>
</evidence>
<feature type="transmembrane region" description="Helical" evidence="1">
    <location>
        <begin position="9"/>
        <end position="27"/>
    </location>
</feature>
<feature type="transmembrane region" description="Helical" evidence="1">
    <location>
        <begin position="114"/>
        <end position="131"/>
    </location>
</feature>
<proteinExistence type="predicted"/>
<evidence type="ECO:0000313" key="3">
    <source>
        <dbReference type="Proteomes" id="UP000263014"/>
    </source>
</evidence>
<sequence>MKTIDIKRVSSALVLLYPIANILFSTFTGAEHYSTFTIMYVFAILLTCIWRNRCRVDANFIIIGSVFLITMFVAYNKSGSILLQFFSFLLLLDAYHYKDYEETFKKKILESDKLIFRGICFYLAVLFYTFVFKDGIQTGWGTVVLYGPYSLSHILAYELLAILCLALFVYKIKMETRWLVLGAVLEVLIVLTCVRSAILSSAFVLVWLLHSFNLKRKFEYIILGGIVLGILAYFRVFDQVITKSLYAMGNGSITNGREWIVNSVSMIYEESSVFEKVFGSGYENLLRGNYRYLGTAIQGHNDLLTILISFGIVGVGLYTEELIRFIKGKGGIGCFLMLAVLVYYNGLFLYTSMVIGLIVVRIFFRECGSTRKKNDNES</sequence>
<evidence type="ECO:0008006" key="4">
    <source>
        <dbReference type="Google" id="ProtNLM"/>
    </source>
</evidence>
<feature type="transmembrane region" description="Helical" evidence="1">
    <location>
        <begin position="33"/>
        <end position="51"/>
    </location>
</feature>
<organism evidence="2 3">
    <name type="scientific">Hungatella hathewayi</name>
    <dbReference type="NCBI Taxonomy" id="154046"/>
    <lineage>
        <taxon>Bacteria</taxon>
        <taxon>Bacillati</taxon>
        <taxon>Bacillota</taxon>
        <taxon>Clostridia</taxon>
        <taxon>Lachnospirales</taxon>
        <taxon>Lachnospiraceae</taxon>
        <taxon>Hungatella</taxon>
    </lineage>
</organism>
<gene>
    <name evidence="2" type="ORF">DXD79_22650</name>
</gene>
<feature type="transmembrane region" description="Helical" evidence="1">
    <location>
        <begin position="81"/>
        <end position="98"/>
    </location>
</feature>
<reference evidence="2 3" key="1">
    <citation type="submission" date="2018-08" db="EMBL/GenBank/DDBJ databases">
        <title>A genome reference for cultivated species of the human gut microbiota.</title>
        <authorList>
            <person name="Zou Y."/>
            <person name="Xue W."/>
            <person name="Luo G."/>
        </authorList>
    </citation>
    <scope>NUCLEOTIDE SEQUENCE [LARGE SCALE GENOMIC DNA]</scope>
    <source>
        <strain evidence="2 3">TM09-12</strain>
    </source>
</reference>
<comment type="caution">
    <text evidence="2">The sequence shown here is derived from an EMBL/GenBank/DDBJ whole genome shotgun (WGS) entry which is preliminary data.</text>
</comment>
<feature type="transmembrane region" description="Helical" evidence="1">
    <location>
        <begin position="220"/>
        <end position="237"/>
    </location>
</feature>